<proteinExistence type="predicted"/>
<reference evidence="3 4" key="1">
    <citation type="submission" date="2018-06" db="EMBL/GenBank/DDBJ databases">
        <title>Spirosoma sp. HMF3257 Genome sequencing and assembly.</title>
        <authorList>
            <person name="Kang H."/>
            <person name="Cha I."/>
            <person name="Kim H."/>
            <person name="Kang J."/>
            <person name="Joh K."/>
        </authorList>
    </citation>
    <scope>NUCLEOTIDE SEQUENCE [LARGE SCALE GENOMIC DNA]</scope>
    <source>
        <strain evidence="3 4">HMF3257</strain>
    </source>
</reference>
<name>A0A327NL32_9BACT</name>
<dbReference type="OrthoDB" id="976933at2"/>
<dbReference type="InterPro" id="IPR006626">
    <property type="entry name" value="PbH1"/>
</dbReference>
<dbReference type="NCBIfam" id="TIGR03804">
    <property type="entry name" value="para_beta_helix"/>
    <property type="match status" value="1"/>
</dbReference>
<dbReference type="Gene3D" id="2.160.20.10">
    <property type="entry name" value="Single-stranded right-handed beta-helix, Pectin lyase-like"/>
    <property type="match status" value="3"/>
</dbReference>
<feature type="domain" description="Right handed beta helix" evidence="2">
    <location>
        <begin position="382"/>
        <end position="541"/>
    </location>
</feature>
<feature type="signal peptide" evidence="1">
    <location>
        <begin position="1"/>
        <end position="28"/>
    </location>
</feature>
<feature type="chain" id="PRO_5016445392" description="Right handed beta helix domain-containing protein" evidence="1">
    <location>
        <begin position="29"/>
        <end position="983"/>
    </location>
</feature>
<dbReference type="AlphaFoldDB" id="A0A327NL32"/>
<keyword evidence="4" id="KW-1185">Reference proteome</keyword>
<dbReference type="PANTHER" id="PTHR36453">
    <property type="entry name" value="SECRETED PROTEIN-RELATED"/>
    <property type="match status" value="1"/>
</dbReference>
<dbReference type="InterPro" id="IPR011050">
    <property type="entry name" value="Pectin_lyase_fold/virulence"/>
</dbReference>
<accession>A0A327NL32</accession>
<dbReference type="PANTHER" id="PTHR36453:SF1">
    <property type="entry name" value="RIGHT HANDED BETA HELIX DOMAIN-CONTAINING PROTEIN"/>
    <property type="match status" value="1"/>
</dbReference>
<comment type="caution">
    <text evidence="3">The sequence shown here is derived from an EMBL/GenBank/DDBJ whole genome shotgun (WGS) entry which is preliminary data.</text>
</comment>
<dbReference type="InterPro" id="IPR022441">
    <property type="entry name" value="Para_beta_helix_rpt-2"/>
</dbReference>
<feature type="domain" description="Right handed beta helix" evidence="2">
    <location>
        <begin position="256"/>
        <end position="354"/>
    </location>
</feature>
<dbReference type="InterPro" id="IPR012334">
    <property type="entry name" value="Pectin_lyas_fold"/>
</dbReference>
<dbReference type="RefSeq" id="WP_111345296.1">
    <property type="nucleotide sequence ID" value="NZ_QLII01000001.1"/>
</dbReference>
<keyword evidence="1" id="KW-0732">Signal</keyword>
<dbReference type="SMART" id="SM00710">
    <property type="entry name" value="PbH1"/>
    <property type="match status" value="8"/>
</dbReference>
<protein>
    <recommendedName>
        <fullName evidence="2">Right handed beta helix domain-containing protein</fullName>
    </recommendedName>
</protein>
<evidence type="ECO:0000256" key="1">
    <source>
        <dbReference type="SAM" id="SignalP"/>
    </source>
</evidence>
<dbReference type="SUPFAM" id="SSF51126">
    <property type="entry name" value="Pectin lyase-like"/>
    <property type="match status" value="1"/>
</dbReference>
<dbReference type="SUPFAM" id="SSF49785">
    <property type="entry name" value="Galactose-binding domain-like"/>
    <property type="match status" value="1"/>
</dbReference>
<gene>
    <name evidence="3" type="ORF">HMF3257_21385</name>
</gene>
<dbReference type="InterPro" id="IPR008979">
    <property type="entry name" value="Galactose-bd-like_sf"/>
</dbReference>
<evidence type="ECO:0000313" key="3">
    <source>
        <dbReference type="EMBL" id="RAI76101.1"/>
    </source>
</evidence>
<organism evidence="3 4">
    <name type="scientific">Spirosoma telluris</name>
    <dbReference type="NCBI Taxonomy" id="2183553"/>
    <lineage>
        <taxon>Bacteria</taxon>
        <taxon>Pseudomonadati</taxon>
        <taxon>Bacteroidota</taxon>
        <taxon>Cytophagia</taxon>
        <taxon>Cytophagales</taxon>
        <taxon>Cytophagaceae</taxon>
        <taxon>Spirosoma</taxon>
    </lineage>
</organism>
<dbReference type="Proteomes" id="UP000249016">
    <property type="component" value="Unassembled WGS sequence"/>
</dbReference>
<evidence type="ECO:0000313" key="4">
    <source>
        <dbReference type="Proteomes" id="UP000249016"/>
    </source>
</evidence>
<evidence type="ECO:0000259" key="2">
    <source>
        <dbReference type="Pfam" id="PF13229"/>
    </source>
</evidence>
<dbReference type="InterPro" id="IPR039448">
    <property type="entry name" value="Beta_helix"/>
</dbReference>
<sequence length="983" mass="106448">MKKQKFNHTKLVVLLLMLPATVFQIALGQTYYVASNGNDNNNGTSTSTPFQTIAKVNTLTLQAGSHVLFRRGDVFRGTLTVSQSGAAGNPIVIDAYGSGTKPTLSGSVLVTGWASIGNGKWQATCNSCGSMLTGLYSNSVAQPLGRYPNASDSNKGYLTVQSHVGKTKLISQQPLSTNWVGGEAVIRSNYFIIDRATITQQSSNTLTLTNTSAYNLTDQFGYFIQNHPATLDQQGEWYYDPSTKIITLYSNPIDPNTQTISVTTFSKGATALGRANITFNNLRIIETLNYGLYIENCSNITVTNCEVINSGENGVWFSGSGNTISFLNNLIKDSNNNGFQIDTYSNFTFQGNTIRRTALSPGRGKSGDSQYNAFIAFCLTGTLIESNTIDSTGYTALNFPKDNAVVRRNVVSNFCMTKNDGGGLYITNNAQQSMGNVTLQENIIYNGLGVAEGTPDGFLGANGIYLDECIQGINVTGNTTFKCSGAGIYLHGATNVVTTNNTSFDNNYTQFALDYTNICASNNNTTTGNIFVAKLATQYSGIYNSYTTNLSTFGTFDNNYYARPLDDVQSLRLSYPPPNGNLFDPQSLLEWQTKYGKDANSKTSPITLKGYTLNSYTGAERVVGGDFTTGTGFGSGGPFVFSDFNNGQETWDNTNRINGGSLNLNFTSITNNPGASLYAGQVINAVQKSKYYLIQFDAVSPIPNRLVQVYMQHQFAPFVPLVDSRPAVVVGTTPRHYEIVVKPLEDLANALAILRVFENNQPIYIDNFSVREVDITPFSPDDLMKLYYNPNARDTTITLSGTYRDVKNQLYSQQVTLSPFTSVVLLRDISPDLSPNISLPQSNFSTAPNNVRNFVVNIFEVGGQSTSNGTITMTTVVPTGYTLAFNGALTSIVVTGGDNTPVTIDNTKWTLINNVANQQISLRMNAGQFIPAGSKATLGFTVTRTSANSGSVSSITTNISNDAIRTYDGNSVNNVYSRIVSGL</sequence>
<dbReference type="Pfam" id="PF13229">
    <property type="entry name" value="Beta_helix"/>
    <property type="match status" value="2"/>
</dbReference>
<dbReference type="EMBL" id="QLII01000001">
    <property type="protein sequence ID" value="RAI76101.1"/>
    <property type="molecule type" value="Genomic_DNA"/>
</dbReference>